<protein>
    <submittedName>
        <fullName evidence="1">Uncharacterized protein</fullName>
    </submittedName>
</protein>
<accession>A0A6C0HUI3</accession>
<proteinExistence type="predicted"/>
<organism evidence="1">
    <name type="scientific">viral metagenome</name>
    <dbReference type="NCBI Taxonomy" id="1070528"/>
    <lineage>
        <taxon>unclassified sequences</taxon>
        <taxon>metagenomes</taxon>
        <taxon>organismal metagenomes</taxon>
    </lineage>
</organism>
<evidence type="ECO:0000313" key="1">
    <source>
        <dbReference type="EMBL" id="QHT83825.1"/>
    </source>
</evidence>
<dbReference type="EMBL" id="MN740012">
    <property type="protein sequence ID" value="QHT83825.1"/>
    <property type="molecule type" value="Genomic_DNA"/>
</dbReference>
<dbReference type="AlphaFoldDB" id="A0A6C0HUI3"/>
<reference evidence="1" key="1">
    <citation type="journal article" date="2020" name="Nature">
        <title>Giant virus diversity and host interactions through global metagenomics.</title>
        <authorList>
            <person name="Schulz F."/>
            <person name="Roux S."/>
            <person name="Paez-Espino D."/>
            <person name="Jungbluth S."/>
            <person name="Walsh D.A."/>
            <person name="Denef V.J."/>
            <person name="McMahon K.D."/>
            <person name="Konstantinidis K.T."/>
            <person name="Eloe-Fadrosh E.A."/>
            <person name="Kyrpides N.C."/>
            <person name="Woyke T."/>
        </authorList>
    </citation>
    <scope>NUCLEOTIDE SEQUENCE</scope>
    <source>
        <strain evidence="1">GVMAG-M-3300023184-168</strain>
    </source>
</reference>
<name>A0A6C0HUI3_9ZZZZ</name>
<sequence length="64" mass="7960">MYYSNFINNNITFTTRNKFDYLFTVLHNDDLLYDVKEDFICVFCKSQQVYWTLSRFIRKIKTRK</sequence>